<protein>
    <submittedName>
        <fullName evidence="2">Uncharacterized protein</fullName>
    </submittedName>
</protein>
<dbReference type="AlphaFoldDB" id="S7Q1J0"/>
<gene>
    <name evidence="2" type="ORF">D623_10026517</name>
</gene>
<accession>S7Q1J0</accession>
<evidence type="ECO:0000313" key="2">
    <source>
        <dbReference type="EMBL" id="EPQ14717.1"/>
    </source>
</evidence>
<name>S7Q1J0_MYOBR</name>
<dbReference type="EMBL" id="KE164039">
    <property type="protein sequence ID" value="EPQ14717.1"/>
    <property type="molecule type" value="Genomic_DNA"/>
</dbReference>
<evidence type="ECO:0000313" key="3">
    <source>
        <dbReference type="Proteomes" id="UP000052978"/>
    </source>
</evidence>
<evidence type="ECO:0000256" key="1">
    <source>
        <dbReference type="SAM" id="MobiDB-lite"/>
    </source>
</evidence>
<feature type="region of interest" description="Disordered" evidence="1">
    <location>
        <begin position="15"/>
        <end position="35"/>
    </location>
</feature>
<dbReference type="Proteomes" id="UP000052978">
    <property type="component" value="Unassembled WGS sequence"/>
</dbReference>
<reference evidence="2 3" key="1">
    <citation type="journal article" date="2013" name="Nat. Commun.">
        <title>Genome analysis reveals insights into physiology and longevity of the Brandt's bat Myotis brandtii.</title>
        <authorList>
            <person name="Seim I."/>
            <person name="Fang X."/>
            <person name="Xiong Z."/>
            <person name="Lobanov A.V."/>
            <person name="Huang Z."/>
            <person name="Ma S."/>
            <person name="Feng Y."/>
            <person name="Turanov A.A."/>
            <person name="Zhu Y."/>
            <person name="Lenz T.L."/>
            <person name="Gerashchenko M.V."/>
            <person name="Fan D."/>
            <person name="Hee Yim S."/>
            <person name="Yao X."/>
            <person name="Jordan D."/>
            <person name="Xiong Y."/>
            <person name="Ma Y."/>
            <person name="Lyapunov A.N."/>
            <person name="Chen G."/>
            <person name="Kulakova O.I."/>
            <person name="Sun Y."/>
            <person name="Lee S.G."/>
            <person name="Bronson R.T."/>
            <person name="Moskalev A.A."/>
            <person name="Sunyaev S.R."/>
            <person name="Zhang G."/>
            <person name="Krogh A."/>
            <person name="Wang J."/>
            <person name="Gladyshev V.N."/>
        </authorList>
    </citation>
    <scope>NUCLEOTIDE SEQUENCE [LARGE SCALE GENOMIC DNA]</scope>
</reference>
<proteinExistence type="predicted"/>
<sequence>MCQCATDEVLAPLPLPSAEEDALEGSAPQPPGCTQPCSKGSPGLLPLMPFPGELFLYQLFSNISQIAKCWNFMLAQKDD</sequence>
<keyword evidence="3" id="KW-1185">Reference proteome</keyword>
<organism evidence="2 3">
    <name type="scientific">Myotis brandtii</name>
    <name type="common">Brandt's bat</name>
    <dbReference type="NCBI Taxonomy" id="109478"/>
    <lineage>
        <taxon>Eukaryota</taxon>
        <taxon>Metazoa</taxon>
        <taxon>Chordata</taxon>
        <taxon>Craniata</taxon>
        <taxon>Vertebrata</taxon>
        <taxon>Euteleostomi</taxon>
        <taxon>Mammalia</taxon>
        <taxon>Eutheria</taxon>
        <taxon>Laurasiatheria</taxon>
        <taxon>Chiroptera</taxon>
        <taxon>Yangochiroptera</taxon>
        <taxon>Vespertilionidae</taxon>
        <taxon>Myotis</taxon>
    </lineage>
</organism>